<proteinExistence type="predicted"/>
<protein>
    <submittedName>
        <fullName evidence="1">Uncharacterized protein</fullName>
    </submittedName>
</protein>
<sequence length="105" mass="11256">MLLAAARCRSSSLSGDLCLAASRGGCSLESGDEVPVARVPVPEAGEIVVACDARREIWQHAGYVSGDQRPGLFCCCYTCSGLCISVWVRAKYIMTSAPHHQETHE</sequence>
<gene>
    <name evidence="1" type="ORF">EJB05_02422</name>
</gene>
<reference evidence="1 2" key="1">
    <citation type="journal article" date="2019" name="Sci. Rep.">
        <title>A high-quality genome of Eragrostis curvula grass provides insights into Poaceae evolution and supports new strategies to enhance forage quality.</title>
        <authorList>
            <person name="Carballo J."/>
            <person name="Santos B.A.C.M."/>
            <person name="Zappacosta D."/>
            <person name="Garbus I."/>
            <person name="Selva J.P."/>
            <person name="Gallo C.A."/>
            <person name="Diaz A."/>
            <person name="Albertini E."/>
            <person name="Caccamo M."/>
            <person name="Echenique V."/>
        </authorList>
    </citation>
    <scope>NUCLEOTIDE SEQUENCE [LARGE SCALE GENOMIC DNA]</scope>
    <source>
        <strain evidence="2">cv. Victoria</strain>
        <tissue evidence="1">Leaf</tissue>
    </source>
</reference>
<organism evidence="1 2">
    <name type="scientific">Eragrostis curvula</name>
    <name type="common">weeping love grass</name>
    <dbReference type="NCBI Taxonomy" id="38414"/>
    <lineage>
        <taxon>Eukaryota</taxon>
        <taxon>Viridiplantae</taxon>
        <taxon>Streptophyta</taxon>
        <taxon>Embryophyta</taxon>
        <taxon>Tracheophyta</taxon>
        <taxon>Spermatophyta</taxon>
        <taxon>Magnoliopsida</taxon>
        <taxon>Liliopsida</taxon>
        <taxon>Poales</taxon>
        <taxon>Poaceae</taxon>
        <taxon>PACMAD clade</taxon>
        <taxon>Chloridoideae</taxon>
        <taxon>Eragrostideae</taxon>
        <taxon>Eragrostidinae</taxon>
        <taxon>Eragrostis</taxon>
    </lineage>
</organism>
<evidence type="ECO:0000313" key="2">
    <source>
        <dbReference type="Proteomes" id="UP000324897"/>
    </source>
</evidence>
<dbReference type="AlphaFoldDB" id="A0A5J9WUL8"/>
<name>A0A5J9WUL8_9POAL</name>
<dbReference type="EMBL" id="RWGY01000002">
    <property type="protein sequence ID" value="TVU51020.1"/>
    <property type="molecule type" value="Genomic_DNA"/>
</dbReference>
<comment type="caution">
    <text evidence="1">The sequence shown here is derived from an EMBL/GenBank/DDBJ whole genome shotgun (WGS) entry which is preliminary data.</text>
</comment>
<accession>A0A5J9WUL8</accession>
<keyword evidence="2" id="KW-1185">Reference proteome</keyword>
<evidence type="ECO:0000313" key="1">
    <source>
        <dbReference type="EMBL" id="TVU51020.1"/>
    </source>
</evidence>
<dbReference type="Gramene" id="TVU51020">
    <property type="protein sequence ID" value="TVU51020"/>
    <property type="gene ID" value="EJB05_02422"/>
</dbReference>
<dbReference type="Proteomes" id="UP000324897">
    <property type="component" value="Chromosome 6"/>
</dbReference>